<evidence type="ECO:0000313" key="2">
    <source>
        <dbReference type="Proteomes" id="UP001324380"/>
    </source>
</evidence>
<dbReference type="EMBL" id="CP139558">
    <property type="protein sequence ID" value="WPU96017.1"/>
    <property type="molecule type" value="Genomic_DNA"/>
</dbReference>
<dbReference type="RefSeq" id="WP_321565120.1">
    <property type="nucleotide sequence ID" value="NZ_CP139558.1"/>
</dbReference>
<evidence type="ECO:0008006" key="3">
    <source>
        <dbReference type="Google" id="ProtNLM"/>
    </source>
</evidence>
<name>A0ABZ0TSC8_9SPHI</name>
<keyword evidence="2" id="KW-1185">Reference proteome</keyword>
<sequence>MNRSVDITDRKELRSLLLSLDAGTSPIWGKMKARQMVEHLVDQVQWTNGKKITTCDRPAEEAYQAKQIMIYTNTEIPKNIFLEELPENYLYASIEAAVDQLMLELADFDAYFKEPGIVSIHAGFGPMNYQEWVMWHNKHFTHHLKQFKLL</sequence>
<protein>
    <recommendedName>
        <fullName evidence="3">DUF1569 domain-containing protein</fullName>
    </recommendedName>
</protein>
<organism evidence="1 2">
    <name type="scientific">Mucilaginibacter sabulilitoris</name>
    <dbReference type="NCBI Taxonomy" id="1173583"/>
    <lineage>
        <taxon>Bacteria</taxon>
        <taxon>Pseudomonadati</taxon>
        <taxon>Bacteroidota</taxon>
        <taxon>Sphingobacteriia</taxon>
        <taxon>Sphingobacteriales</taxon>
        <taxon>Sphingobacteriaceae</taxon>
        <taxon>Mucilaginibacter</taxon>
    </lineage>
</organism>
<proteinExistence type="predicted"/>
<dbReference type="Proteomes" id="UP001324380">
    <property type="component" value="Chromosome"/>
</dbReference>
<gene>
    <name evidence="1" type="ORF">SNE25_10850</name>
</gene>
<dbReference type="InterPro" id="IPR034660">
    <property type="entry name" value="DinB/YfiT-like"/>
</dbReference>
<dbReference type="Gene3D" id="1.20.120.450">
    <property type="entry name" value="dinb family like domain"/>
    <property type="match status" value="1"/>
</dbReference>
<evidence type="ECO:0000313" key="1">
    <source>
        <dbReference type="EMBL" id="WPU96017.1"/>
    </source>
</evidence>
<accession>A0ABZ0TSC8</accession>
<reference evidence="1 2" key="1">
    <citation type="submission" date="2023-11" db="EMBL/GenBank/DDBJ databases">
        <title>Analysis of the Genomes of Mucilaginibacter gossypii cycad 4 and M. sabulilitoris SNA2: microbes with the potential for plant growth promotion.</title>
        <authorList>
            <person name="Hirsch A.M."/>
            <person name="Humm E."/>
            <person name="Rubbi M."/>
            <person name="Del Vecchio G."/>
            <person name="Ha S.M."/>
            <person name="Pellegrini M."/>
            <person name="Gunsalus R.P."/>
        </authorList>
    </citation>
    <scope>NUCLEOTIDE SEQUENCE [LARGE SCALE GENOMIC DNA]</scope>
    <source>
        <strain evidence="1 2">SNA2</strain>
    </source>
</reference>